<keyword evidence="1" id="KW-0614">Plasmid</keyword>
<protein>
    <submittedName>
        <fullName evidence="1">Uncharacterized protein</fullName>
    </submittedName>
</protein>
<gene>
    <name evidence="1" type="ordered locus">Bcep1808_7756</name>
</gene>
<accession>A4JWH3</accession>
<proteinExistence type="predicted"/>
<dbReference type="AlphaFoldDB" id="A4JWH3"/>
<geneLocation type="plasmid" evidence="1 2">
    <name>pBVIE05</name>
</geneLocation>
<sequence>MATKKGTKFSFTTAEGKVETRTSPRAYTHVVVGRRDYVKERAHLEANRATIEKQERRNWEFYRQCAQTPVGEKRETKDIYPNDERNVEMGQKVLDRAPTADAFVAEYMARQEANIPAGDFGPEIVLQWSQSARAALAAVSKWSQWHTQVRVVELKSE</sequence>
<dbReference type="Proteomes" id="UP000002287">
    <property type="component" value="Plasmid pBVIE05"/>
</dbReference>
<dbReference type="HOGENOM" id="CLU_1674645_0_0_4"/>
<dbReference type="KEGG" id="bvi:Bcep1808_7756"/>
<dbReference type="EMBL" id="CP000621">
    <property type="protein sequence ID" value="ABO60626.1"/>
    <property type="molecule type" value="Genomic_DNA"/>
</dbReference>
<evidence type="ECO:0000313" key="2">
    <source>
        <dbReference type="Proteomes" id="UP000002287"/>
    </source>
</evidence>
<name>A4JWH3_BURVG</name>
<organism evidence="1 2">
    <name type="scientific">Burkholderia vietnamiensis (strain G4 / LMG 22486)</name>
    <name type="common">Burkholderia cepacia (strain R1808)</name>
    <dbReference type="NCBI Taxonomy" id="269482"/>
    <lineage>
        <taxon>Bacteria</taxon>
        <taxon>Pseudomonadati</taxon>
        <taxon>Pseudomonadota</taxon>
        <taxon>Betaproteobacteria</taxon>
        <taxon>Burkholderiales</taxon>
        <taxon>Burkholderiaceae</taxon>
        <taxon>Burkholderia</taxon>
        <taxon>Burkholderia cepacia complex</taxon>
    </lineage>
</organism>
<reference evidence="1 2" key="1">
    <citation type="submission" date="2007-03" db="EMBL/GenBank/DDBJ databases">
        <title>Complete sequence of plasmid pBVIE05 of Burkholderia vietnamiensis G4.</title>
        <authorList>
            <consortium name="US DOE Joint Genome Institute"/>
            <person name="Copeland A."/>
            <person name="Lucas S."/>
            <person name="Lapidus A."/>
            <person name="Barry K."/>
            <person name="Detter J.C."/>
            <person name="Glavina del Rio T."/>
            <person name="Hammon N."/>
            <person name="Israni S."/>
            <person name="Dalin E."/>
            <person name="Tice H."/>
            <person name="Pitluck S."/>
            <person name="Chain P."/>
            <person name="Malfatti S."/>
            <person name="Shin M."/>
            <person name="Vergez L."/>
            <person name="Schmutz J."/>
            <person name="Larimer F."/>
            <person name="Land M."/>
            <person name="Hauser L."/>
            <person name="Kyrpides N."/>
            <person name="Tiedje J."/>
            <person name="Richardson P."/>
        </authorList>
    </citation>
    <scope>NUCLEOTIDE SEQUENCE [LARGE SCALE GENOMIC DNA]</scope>
    <source>
        <strain evidence="2">G4 / LMG 22486</strain>
        <plasmid evidence="1 2">pBVIE05</plasmid>
    </source>
</reference>
<evidence type="ECO:0000313" key="1">
    <source>
        <dbReference type="EMBL" id="ABO60626.1"/>
    </source>
</evidence>